<comment type="caution">
    <text evidence="1">The sequence shown here is derived from an EMBL/GenBank/DDBJ whole genome shotgun (WGS) entry which is preliminary data.</text>
</comment>
<proteinExistence type="predicted"/>
<keyword evidence="2" id="KW-1185">Reference proteome</keyword>
<reference evidence="1 2" key="2">
    <citation type="journal article" date="2019" name="G3 (Bethesda)">
        <title>Hybrid Assembly of the Genome of the Entomopathogenic Nematode Steinernema carpocapsae Identifies the X-Chromosome.</title>
        <authorList>
            <person name="Serra L."/>
            <person name="Macchietto M."/>
            <person name="Macias-Munoz A."/>
            <person name="McGill C.J."/>
            <person name="Rodriguez I.M."/>
            <person name="Rodriguez B."/>
            <person name="Murad R."/>
            <person name="Mortazavi A."/>
        </authorList>
    </citation>
    <scope>NUCLEOTIDE SEQUENCE [LARGE SCALE GENOMIC DNA]</scope>
    <source>
        <strain evidence="1 2">ALL</strain>
    </source>
</reference>
<protein>
    <submittedName>
        <fullName evidence="1">Uncharacterized protein</fullName>
    </submittedName>
</protein>
<dbReference type="EMBL" id="AZBU02000009">
    <property type="protein sequence ID" value="TKR64044.1"/>
    <property type="molecule type" value="Genomic_DNA"/>
</dbReference>
<accession>A0A4U5M5D4</accession>
<dbReference type="AlphaFoldDB" id="A0A4U5M5D4"/>
<gene>
    <name evidence="1" type="ORF">L596_024640</name>
</gene>
<name>A0A4U5M5D4_STECR</name>
<sequence>MSCFFGPLTLFGAFLVSNFRPKLVVMLPVLFQLNCFRICVYFDLIKRIFLNCSLVQASLNFAIICARSKGFSKSDFRQNLRQTSAIFGDPISPNFTSKSTRFSMSLLKALA</sequence>
<organism evidence="1 2">
    <name type="scientific">Steinernema carpocapsae</name>
    <name type="common">Entomopathogenic nematode</name>
    <dbReference type="NCBI Taxonomy" id="34508"/>
    <lineage>
        <taxon>Eukaryota</taxon>
        <taxon>Metazoa</taxon>
        <taxon>Ecdysozoa</taxon>
        <taxon>Nematoda</taxon>
        <taxon>Chromadorea</taxon>
        <taxon>Rhabditida</taxon>
        <taxon>Tylenchina</taxon>
        <taxon>Panagrolaimomorpha</taxon>
        <taxon>Strongyloidoidea</taxon>
        <taxon>Steinernematidae</taxon>
        <taxon>Steinernema</taxon>
    </lineage>
</organism>
<evidence type="ECO:0000313" key="2">
    <source>
        <dbReference type="Proteomes" id="UP000298663"/>
    </source>
</evidence>
<dbReference type="Proteomes" id="UP000298663">
    <property type="component" value="Unassembled WGS sequence"/>
</dbReference>
<reference evidence="1 2" key="1">
    <citation type="journal article" date="2015" name="Genome Biol.">
        <title>Comparative genomics of Steinernema reveals deeply conserved gene regulatory networks.</title>
        <authorList>
            <person name="Dillman A.R."/>
            <person name="Macchietto M."/>
            <person name="Porter C.F."/>
            <person name="Rogers A."/>
            <person name="Williams B."/>
            <person name="Antoshechkin I."/>
            <person name="Lee M.M."/>
            <person name="Goodwin Z."/>
            <person name="Lu X."/>
            <person name="Lewis E.E."/>
            <person name="Goodrich-Blair H."/>
            <person name="Stock S.P."/>
            <person name="Adams B.J."/>
            <person name="Sternberg P.W."/>
            <person name="Mortazavi A."/>
        </authorList>
    </citation>
    <scope>NUCLEOTIDE SEQUENCE [LARGE SCALE GENOMIC DNA]</scope>
    <source>
        <strain evidence="1 2">ALL</strain>
    </source>
</reference>
<evidence type="ECO:0000313" key="1">
    <source>
        <dbReference type="EMBL" id="TKR64044.1"/>
    </source>
</evidence>